<feature type="domain" description="Peptidase M24 C-terminal" evidence="6">
    <location>
        <begin position="532"/>
        <end position="592"/>
    </location>
</feature>
<dbReference type="PANTHER" id="PTHR43763">
    <property type="entry name" value="XAA-PRO AMINOPEPTIDASE 1"/>
    <property type="match status" value="1"/>
</dbReference>
<dbReference type="OrthoDB" id="9806388at2"/>
<keyword evidence="2" id="KW-0479">Metal-binding</keyword>
<dbReference type="AlphaFoldDB" id="A0A4R1M0C9"/>
<comment type="similarity">
    <text evidence="1">Belongs to the peptidase M24B family.</text>
</comment>
<evidence type="ECO:0000259" key="6">
    <source>
        <dbReference type="Pfam" id="PF16188"/>
    </source>
</evidence>
<dbReference type="SUPFAM" id="SSF53092">
    <property type="entry name" value="Creatinase/prolidase N-terminal domain"/>
    <property type="match status" value="1"/>
</dbReference>
<dbReference type="RefSeq" id="WP_132221455.1">
    <property type="nucleotide sequence ID" value="NZ_SMGO01000001.1"/>
</dbReference>
<dbReference type="InterPro" id="IPR033740">
    <property type="entry name" value="Pept_M24B"/>
</dbReference>
<dbReference type="SUPFAM" id="SSF55920">
    <property type="entry name" value="Creatinase/aminopeptidase"/>
    <property type="match status" value="1"/>
</dbReference>
<name>A0A4R1M0C9_9SPHI</name>
<feature type="domain" description="Peptidase M24" evidence="4">
    <location>
        <begin position="311"/>
        <end position="520"/>
    </location>
</feature>
<dbReference type="Pfam" id="PF16188">
    <property type="entry name" value="Peptidase_M24_C"/>
    <property type="match status" value="1"/>
</dbReference>
<dbReference type="FunFam" id="3.90.230.10:FF:000009">
    <property type="entry name" value="xaa-Pro aminopeptidase 2"/>
    <property type="match status" value="1"/>
</dbReference>
<dbReference type="InterPro" id="IPR032416">
    <property type="entry name" value="Peptidase_M24_C"/>
</dbReference>
<dbReference type="Gene3D" id="3.90.230.10">
    <property type="entry name" value="Creatinase/methionine aminopeptidase superfamily"/>
    <property type="match status" value="1"/>
</dbReference>
<dbReference type="EMBL" id="SMGO01000001">
    <property type="protein sequence ID" value="TCK85336.1"/>
    <property type="molecule type" value="Genomic_DNA"/>
</dbReference>
<dbReference type="GO" id="GO:0046872">
    <property type="term" value="F:metal ion binding"/>
    <property type="evidence" value="ECO:0007669"/>
    <property type="project" value="UniProtKB-KW"/>
</dbReference>
<dbReference type="InterPro" id="IPR036005">
    <property type="entry name" value="Creatinase/aminopeptidase-like"/>
</dbReference>
<evidence type="ECO:0000313" key="7">
    <source>
        <dbReference type="EMBL" id="TCK85336.1"/>
    </source>
</evidence>
<dbReference type="Pfam" id="PF00557">
    <property type="entry name" value="Peptidase_M24"/>
    <property type="match status" value="1"/>
</dbReference>
<feature type="domain" description="Creatinase N-terminal" evidence="5">
    <location>
        <begin position="7"/>
        <end position="125"/>
    </location>
</feature>
<dbReference type="InterPro" id="IPR000587">
    <property type="entry name" value="Creatinase_N"/>
</dbReference>
<dbReference type="GO" id="GO:0005737">
    <property type="term" value="C:cytoplasm"/>
    <property type="evidence" value="ECO:0007669"/>
    <property type="project" value="UniProtKB-ARBA"/>
</dbReference>
<evidence type="ECO:0000256" key="1">
    <source>
        <dbReference type="ARBA" id="ARBA00008766"/>
    </source>
</evidence>
<evidence type="ECO:0000256" key="3">
    <source>
        <dbReference type="ARBA" id="ARBA00022801"/>
    </source>
</evidence>
<evidence type="ECO:0000313" key="8">
    <source>
        <dbReference type="Proteomes" id="UP000294616"/>
    </source>
</evidence>
<evidence type="ECO:0000259" key="4">
    <source>
        <dbReference type="Pfam" id="PF00557"/>
    </source>
</evidence>
<comment type="caution">
    <text evidence="7">The sequence shown here is derived from an EMBL/GenBank/DDBJ whole genome shotgun (WGS) entry which is preliminary data.</text>
</comment>
<dbReference type="InterPro" id="IPR000994">
    <property type="entry name" value="Pept_M24"/>
</dbReference>
<sequence length="592" mass="66530">MTPSDKLSALRERMKNENIDAYIITMADPHISEYPPDRYKNIEWISNFTGSAGTLVVTADFAGLWTDSRYFVQATDQLKGSGFQLVKLKAQGAAEYTKWLSETLSSGKTLAFDGKLASVTVAKQLLYTLKPIGINIRTDLDLIEEIWTDRPLLPKEPAYLLAKAITGKDTSEKIKEIQSVLKQRGASVHLISSLDDISWIFNIRGGDVKCNPVVLSFALFISGSVQLFIDSEKLNKENLEELKSIGVSIHPYGAIEDAIKSIPANANIFIDPKRNCYSYYALIPESCNKIEDTNPSTFLKSVKNDTELAHTRETMIKDGVALSRFFYWLEHNIEKTAISEITLAEKLKEYRAAQKDFVGESFDTIAGYREHGALPHYKATSESNVKLELDGLLLIDSGGQYITGTTDITRVISLGNLTDDQKKDYTLVLKAMIEGSITVFPVGTRGYQIDAITRKPLWDEFRNYGHGTGHGVGFFLNVHEGPHVFNASNTDIAIEPHVITSIEPGLYREGHYGIRIENLVASRLNKDSDFGQFMNFETLTLCYIETSIINKTFLEKRHIDWLNKYHSEVFDKLSPFLNEDEKAWLASKTRSI</sequence>
<dbReference type="Pfam" id="PF16189">
    <property type="entry name" value="Creatinase_N_2"/>
    <property type="match status" value="1"/>
</dbReference>
<dbReference type="Pfam" id="PF01321">
    <property type="entry name" value="Creatinase_N"/>
    <property type="match status" value="1"/>
</dbReference>
<evidence type="ECO:0000259" key="5">
    <source>
        <dbReference type="Pfam" id="PF01321"/>
    </source>
</evidence>
<reference evidence="7 8" key="1">
    <citation type="submission" date="2019-03" db="EMBL/GenBank/DDBJ databases">
        <title>Genomic Encyclopedia of Archaeal and Bacterial Type Strains, Phase II (KMG-II): from individual species to whole genera.</title>
        <authorList>
            <person name="Goeker M."/>
        </authorList>
    </citation>
    <scope>NUCLEOTIDE SEQUENCE [LARGE SCALE GENOMIC DNA]</scope>
    <source>
        <strain evidence="7 8">DSM 22554</strain>
    </source>
</reference>
<dbReference type="CDD" id="cd01085">
    <property type="entry name" value="APP"/>
    <property type="match status" value="1"/>
</dbReference>
<keyword evidence="7" id="KW-0031">Aminopeptidase</keyword>
<proteinExistence type="inferred from homology"/>
<dbReference type="InterPro" id="IPR050422">
    <property type="entry name" value="X-Pro_aminopeptidase_P"/>
</dbReference>
<keyword evidence="8" id="KW-1185">Reference proteome</keyword>
<gene>
    <name evidence="7" type="ORF">C8N28_0642</name>
</gene>
<keyword evidence="7" id="KW-0645">Protease</keyword>
<keyword evidence="3" id="KW-0378">Hydrolase</keyword>
<accession>A0A4R1M0C9</accession>
<dbReference type="PANTHER" id="PTHR43763:SF6">
    <property type="entry name" value="XAA-PRO AMINOPEPTIDASE 1"/>
    <property type="match status" value="1"/>
</dbReference>
<protein>
    <submittedName>
        <fullName evidence="7">Xaa-Pro aminopeptidase</fullName>
    </submittedName>
</protein>
<organism evidence="7 8">
    <name type="scientific">Albibacterium bauzanense</name>
    <dbReference type="NCBI Taxonomy" id="653929"/>
    <lineage>
        <taxon>Bacteria</taxon>
        <taxon>Pseudomonadati</taxon>
        <taxon>Bacteroidota</taxon>
        <taxon>Sphingobacteriia</taxon>
        <taxon>Sphingobacteriales</taxon>
        <taxon>Sphingobacteriaceae</taxon>
        <taxon>Albibacterium</taxon>
    </lineage>
</organism>
<dbReference type="Proteomes" id="UP000294616">
    <property type="component" value="Unassembled WGS sequence"/>
</dbReference>
<dbReference type="InterPro" id="IPR029149">
    <property type="entry name" value="Creatin/AminoP/Spt16_N"/>
</dbReference>
<dbReference type="Gene3D" id="3.40.350.10">
    <property type="entry name" value="Creatinase/prolidase N-terminal domain"/>
    <property type="match status" value="2"/>
</dbReference>
<dbReference type="GO" id="GO:0070006">
    <property type="term" value="F:metalloaminopeptidase activity"/>
    <property type="evidence" value="ECO:0007669"/>
    <property type="project" value="InterPro"/>
</dbReference>
<evidence type="ECO:0000256" key="2">
    <source>
        <dbReference type="ARBA" id="ARBA00022723"/>
    </source>
</evidence>